<dbReference type="RefSeq" id="WP_160860047.1">
    <property type="nucleotide sequence ID" value="NZ_WUMK01000005.1"/>
</dbReference>
<accession>A0A6N8SBR2</accession>
<feature type="domain" description="Solute-binding protein family 5" evidence="6">
    <location>
        <begin position="67"/>
        <end position="440"/>
    </location>
</feature>
<proteinExistence type="inferred from homology"/>
<evidence type="ECO:0000259" key="6">
    <source>
        <dbReference type="Pfam" id="PF00496"/>
    </source>
</evidence>
<comment type="subcellular location">
    <subcellularLocation>
        <location evidence="1">Periplasm</location>
    </subcellularLocation>
</comment>
<dbReference type="InterPro" id="IPR039424">
    <property type="entry name" value="SBP_5"/>
</dbReference>
<dbReference type="PANTHER" id="PTHR30290">
    <property type="entry name" value="PERIPLASMIC BINDING COMPONENT OF ABC TRANSPORTER"/>
    <property type="match status" value="1"/>
</dbReference>
<evidence type="ECO:0000256" key="4">
    <source>
        <dbReference type="ARBA" id="ARBA00022729"/>
    </source>
</evidence>
<feature type="chain" id="PRO_5027100981" evidence="5">
    <location>
        <begin position="25"/>
        <end position="524"/>
    </location>
</feature>
<keyword evidence="8" id="KW-1185">Reference proteome</keyword>
<dbReference type="PIRSF" id="PIRSF002741">
    <property type="entry name" value="MppA"/>
    <property type="match status" value="1"/>
</dbReference>
<dbReference type="OrthoDB" id="9803988at2"/>
<gene>
    <name evidence="7" type="ORF">GR138_15060</name>
</gene>
<evidence type="ECO:0000313" key="8">
    <source>
        <dbReference type="Proteomes" id="UP000435802"/>
    </source>
</evidence>
<dbReference type="GO" id="GO:0043190">
    <property type="term" value="C:ATP-binding cassette (ABC) transporter complex"/>
    <property type="evidence" value="ECO:0007669"/>
    <property type="project" value="InterPro"/>
</dbReference>
<evidence type="ECO:0000256" key="5">
    <source>
        <dbReference type="SAM" id="SignalP"/>
    </source>
</evidence>
<keyword evidence="4 5" id="KW-0732">Signal</keyword>
<dbReference type="Gene3D" id="3.90.76.10">
    <property type="entry name" value="Dipeptide-binding Protein, Domain 1"/>
    <property type="match status" value="1"/>
</dbReference>
<organism evidence="7 8">
    <name type="scientific">Shinella kummerowiae</name>
    <dbReference type="NCBI Taxonomy" id="417745"/>
    <lineage>
        <taxon>Bacteria</taxon>
        <taxon>Pseudomonadati</taxon>
        <taxon>Pseudomonadota</taxon>
        <taxon>Alphaproteobacteria</taxon>
        <taxon>Hyphomicrobiales</taxon>
        <taxon>Rhizobiaceae</taxon>
        <taxon>Shinella</taxon>
    </lineage>
</organism>
<evidence type="ECO:0000313" key="7">
    <source>
        <dbReference type="EMBL" id="MXN46515.1"/>
    </source>
</evidence>
<dbReference type="AlphaFoldDB" id="A0A6N8SBR2"/>
<reference evidence="7 8" key="1">
    <citation type="submission" date="2019-12" db="EMBL/GenBank/DDBJ databases">
        <title>Shinella kummerowiae sp. nov., a symbiotic bacterium isolated from root nodules of the herbal legume Kummerowia stipulacea.</title>
        <authorList>
            <person name="Gao J."/>
        </authorList>
    </citation>
    <scope>NUCLEOTIDE SEQUENCE [LARGE SCALE GENOMIC DNA]</scope>
    <source>
        <strain evidence="7 8">CCBAU 25048</strain>
    </source>
</reference>
<name>A0A6N8SBR2_9HYPH</name>
<dbReference type="GO" id="GO:0015833">
    <property type="term" value="P:peptide transport"/>
    <property type="evidence" value="ECO:0007669"/>
    <property type="project" value="TreeGrafter"/>
</dbReference>
<feature type="signal peptide" evidence="5">
    <location>
        <begin position="1"/>
        <end position="24"/>
    </location>
</feature>
<sequence>MKTTVKTLLAGLAILVPLSAPAFAETLRWAASGDVISYDPNAQVDSFTQSVQHVVFDPLVRRNKELKLEPALATSWEVIEPTRWRFKLRQGVKFHEGQAFNADDVVATIQRQIDPGSRNRENLSAVTGVEKVDDYTVDLILRGPYPLLLNDLAAIYIMSKPWMEEHDALKPGNTATGVVTYASNHANGTGAFKLKSYEPDSRSIFEVNKEWWDKPQHNLTEIEFRPIASDATRVAALLSGEVDMVVPVPLQDVNRIASTEGLKVVENPSLRTIMLALSFRKELHAAPGVANPMLNVKVRQALWQAIDLNTIQKRLMRGKSRVAAMLVAPAVTGHDDAIDVAPEYDVDKAKALLAEAGYPDGFKTGLSCSNDRYIADEQICLAISSMWAKIGVQVDLSVESKTTYFPRMDNGELDVYMLGWASLPAMDGYSVLQALLATNDGTYGGSNPNGLSDPRIDALTRSASVELDETKRIDMLKEAFRITHDDALFIPLHQQPVAWAMSDKVDMPQFPDEYVRPWFAQVKK</sequence>
<dbReference type="GO" id="GO:0030288">
    <property type="term" value="C:outer membrane-bounded periplasmic space"/>
    <property type="evidence" value="ECO:0007669"/>
    <property type="project" value="UniProtKB-ARBA"/>
</dbReference>
<dbReference type="InterPro" id="IPR030678">
    <property type="entry name" value="Peptide/Ni-bd"/>
</dbReference>
<comment type="similarity">
    <text evidence="2">Belongs to the bacterial solute-binding protein 5 family.</text>
</comment>
<dbReference type="EMBL" id="WUMK01000005">
    <property type="protein sequence ID" value="MXN46515.1"/>
    <property type="molecule type" value="Genomic_DNA"/>
</dbReference>
<keyword evidence="3" id="KW-0813">Transport</keyword>
<dbReference type="Proteomes" id="UP000435802">
    <property type="component" value="Unassembled WGS sequence"/>
</dbReference>
<evidence type="ECO:0000256" key="3">
    <source>
        <dbReference type="ARBA" id="ARBA00022448"/>
    </source>
</evidence>
<dbReference type="CDD" id="cd08498">
    <property type="entry name" value="PBP2_NikA_DppA_OppA_like_2"/>
    <property type="match status" value="1"/>
</dbReference>
<evidence type="ECO:0000256" key="1">
    <source>
        <dbReference type="ARBA" id="ARBA00004418"/>
    </source>
</evidence>
<dbReference type="SUPFAM" id="SSF53850">
    <property type="entry name" value="Periplasmic binding protein-like II"/>
    <property type="match status" value="1"/>
</dbReference>
<dbReference type="PANTHER" id="PTHR30290:SF9">
    <property type="entry name" value="OLIGOPEPTIDE-BINDING PROTEIN APPA"/>
    <property type="match status" value="1"/>
</dbReference>
<comment type="caution">
    <text evidence="7">The sequence shown here is derived from an EMBL/GenBank/DDBJ whole genome shotgun (WGS) entry which is preliminary data.</text>
</comment>
<dbReference type="Gene3D" id="3.40.190.10">
    <property type="entry name" value="Periplasmic binding protein-like II"/>
    <property type="match status" value="1"/>
</dbReference>
<dbReference type="InterPro" id="IPR000914">
    <property type="entry name" value="SBP_5_dom"/>
</dbReference>
<dbReference type="Gene3D" id="3.10.105.10">
    <property type="entry name" value="Dipeptide-binding Protein, Domain 3"/>
    <property type="match status" value="1"/>
</dbReference>
<evidence type="ECO:0000256" key="2">
    <source>
        <dbReference type="ARBA" id="ARBA00005695"/>
    </source>
</evidence>
<protein>
    <submittedName>
        <fullName evidence="7">ABC transporter substrate-binding protein</fullName>
    </submittedName>
</protein>
<dbReference type="GO" id="GO:1904680">
    <property type="term" value="F:peptide transmembrane transporter activity"/>
    <property type="evidence" value="ECO:0007669"/>
    <property type="project" value="TreeGrafter"/>
</dbReference>
<dbReference type="Pfam" id="PF00496">
    <property type="entry name" value="SBP_bac_5"/>
    <property type="match status" value="1"/>
</dbReference>